<dbReference type="InterPro" id="IPR011012">
    <property type="entry name" value="Longin-like_dom_sf"/>
</dbReference>
<dbReference type="Pfam" id="PF01217">
    <property type="entry name" value="Clat_adaptor_s"/>
    <property type="match status" value="1"/>
</dbReference>
<keyword evidence="4" id="KW-0653">Protein transport</keyword>
<name>A0ABM3KN18_CUCME</name>
<dbReference type="InterPro" id="IPR022775">
    <property type="entry name" value="AP_mu_sigma_su"/>
</dbReference>
<gene>
    <name evidence="9" type="primary">LOC127148845</name>
</gene>
<feature type="transmembrane region" description="Helical" evidence="6">
    <location>
        <begin position="55"/>
        <end position="76"/>
    </location>
</feature>
<comment type="similarity">
    <text evidence="2">Belongs to the adaptor complexes small subunit family.</text>
</comment>
<dbReference type="InterPro" id="IPR016635">
    <property type="entry name" value="AP_complex_ssu"/>
</dbReference>
<evidence type="ECO:0000259" key="7">
    <source>
        <dbReference type="Pfam" id="PF01217"/>
    </source>
</evidence>
<evidence type="ECO:0000256" key="2">
    <source>
        <dbReference type="ARBA" id="ARBA00006972"/>
    </source>
</evidence>
<dbReference type="GeneID" id="127148845"/>
<keyword evidence="6" id="KW-1133">Transmembrane helix</keyword>
<evidence type="ECO:0000256" key="5">
    <source>
        <dbReference type="ARBA" id="ARBA00023136"/>
    </source>
</evidence>
<keyword evidence="3" id="KW-0813">Transport</keyword>
<comment type="subcellular location">
    <subcellularLocation>
        <location evidence="1">Endomembrane system</location>
    </subcellularLocation>
</comment>
<dbReference type="PANTHER" id="PTHR11753">
    <property type="entry name" value="ADAPTOR COMPLEXES SMALL SUBUNIT FAMILY"/>
    <property type="match status" value="1"/>
</dbReference>
<evidence type="ECO:0000313" key="8">
    <source>
        <dbReference type="Proteomes" id="UP001652600"/>
    </source>
</evidence>
<protein>
    <submittedName>
        <fullName evidence="9">AP-3 complex subunit sigma-like</fullName>
    </submittedName>
</protein>
<feature type="domain" description="AP complex mu/sigma subunit" evidence="7">
    <location>
        <begin position="1"/>
        <end position="96"/>
    </location>
</feature>
<proteinExistence type="inferred from homology"/>
<evidence type="ECO:0000256" key="3">
    <source>
        <dbReference type="ARBA" id="ARBA00022448"/>
    </source>
</evidence>
<dbReference type="RefSeq" id="XP_050939179.1">
    <property type="nucleotide sequence ID" value="XM_051083222.1"/>
</dbReference>
<reference evidence="9" key="1">
    <citation type="submission" date="2025-08" db="UniProtKB">
        <authorList>
            <consortium name="RefSeq"/>
        </authorList>
    </citation>
    <scope>IDENTIFICATION</scope>
    <source>
        <tissue evidence="9">Stem</tissue>
    </source>
</reference>
<organism evidence="8 9">
    <name type="scientific">Cucumis melo</name>
    <name type="common">Muskmelon</name>
    <dbReference type="NCBI Taxonomy" id="3656"/>
    <lineage>
        <taxon>Eukaryota</taxon>
        <taxon>Viridiplantae</taxon>
        <taxon>Streptophyta</taxon>
        <taxon>Embryophyta</taxon>
        <taxon>Tracheophyta</taxon>
        <taxon>Spermatophyta</taxon>
        <taxon>Magnoliopsida</taxon>
        <taxon>eudicotyledons</taxon>
        <taxon>Gunneridae</taxon>
        <taxon>Pentapetalae</taxon>
        <taxon>rosids</taxon>
        <taxon>fabids</taxon>
        <taxon>Cucurbitales</taxon>
        <taxon>Cucurbitaceae</taxon>
        <taxon>Benincaseae</taxon>
        <taxon>Cucumis</taxon>
    </lineage>
</organism>
<sequence>MIWSVIVMNTESKPRFAKFYDFQPIEKQQELIRSVYGVLCSRGENISNFVEAESIFGSFYVAPCIGIATLYFVLVFNSSENELAMLDLIQGTSNILCDGFVTSRLLIMEMLQGI</sequence>
<keyword evidence="5 6" id="KW-0472">Membrane</keyword>
<evidence type="ECO:0000313" key="9">
    <source>
        <dbReference type="RefSeq" id="XP_050939179.1"/>
    </source>
</evidence>
<keyword evidence="6" id="KW-0812">Transmembrane</keyword>
<evidence type="ECO:0000256" key="1">
    <source>
        <dbReference type="ARBA" id="ARBA00004308"/>
    </source>
</evidence>
<keyword evidence="8" id="KW-1185">Reference proteome</keyword>
<dbReference type="SUPFAM" id="SSF64356">
    <property type="entry name" value="SNARE-like"/>
    <property type="match status" value="1"/>
</dbReference>
<dbReference type="Gene3D" id="3.30.450.60">
    <property type="match status" value="1"/>
</dbReference>
<accession>A0ABM3KN18</accession>
<evidence type="ECO:0000256" key="6">
    <source>
        <dbReference type="SAM" id="Phobius"/>
    </source>
</evidence>
<dbReference type="Proteomes" id="UP001652600">
    <property type="component" value="Chromosome 4"/>
</dbReference>
<evidence type="ECO:0000256" key="4">
    <source>
        <dbReference type="ARBA" id="ARBA00022927"/>
    </source>
</evidence>